<feature type="compositionally biased region" description="Low complexity" evidence="2">
    <location>
        <begin position="421"/>
        <end position="437"/>
    </location>
</feature>
<dbReference type="Proteomes" id="UP000469763">
    <property type="component" value="Unassembled WGS sequence"/>
</dbReference>
<keyword evidence="3" id="KW-0732">Signal</keyword>
<comment type="similarity">
    <text evidence="1">Belongs to the glycosyl hydrolase 25 family.</text>
</comment>
<dbReference type="EMBL" id="WHZY01000015">
    <property type="protein sequence ID" value="NEG79020.1"/>
    <property type="molecule type" value="Genomic_DNA"/>
</dbReference>
<dbReference type="InterPro" id="IPR002053">
    <property type="entry name" value="Glyco_hydro_25"/>
</dbReference>
<dbReference type="PROSITE" id="PS51904">
    <property type="entry name" value="GLYCOSYL_HYDROL_F25_2"/>
    <property type="match status" value="1"/>
</dbReference>
<sequence>MKKNLGARLTALGATAVAVCMTAGFGLSGASADAFDGAAWVVSAQDQSGQTDQAQSDQAAAQELPETVSEAIPDDATIVSPDLAVTNDGTVKDVKTGDTVTDPRLVGTEATPPDPLEKTDGKTYIPVSVQDAKEAKDAEANGAGTADAIVATAEPVVSFASYVDNGQSGQFDQFAVTPAAERASSAYWGTYNGSKAFFQGDGQLFVQRAKKVIDVSRHNGTIDWQAAKNAGVEGAIIRIGFGASNDNVTAQMDSQAQRNISECKRLGIPFGVYLYSYADTTAMAADEGEYTVRLLKKFGVSPSNLSYPVYYDLEQWTWTGHKPPTSPSAYEQIARAWYAKLQNAGYGSHLGIYSYTSYLNGPLNASYIHERTTWVAQYSSRITYTAFSSNWRGWQYTSVGSINGVGGSVDVNAFGQRTVTSSGNSNSGGSASKPNNSKPNVSKPTYTTKGAIGIYRNAHAWLGSPTANELKVKGGASQSFQNGTVFWESATGNTYATKGGIQGEYASLRWEQGILGFPSSDERQLRGGASQSFAHGQIHWTQALGAHFTRGAIQDHWAALGWENGWLGYPTGDELTVRGGASQTFQGGTQFWSPSTGTQAVKGGILSEYANLRWEQGILGFPTSEERRLNNGASQSFQNGQIHWTPTAGAHFTRGGIQNYWASTGWENSWLGYPTSGEQNTNEGVTQIFQHGAVHWRRSDGHVYTSAYVGRVHRGAFCSANGAVGNGDQDNRILVCATASDGRLRWRNK</sequence>
<feature type="chain" id="PRO_5029483835" description="Glycosyl hydrolase family 25" evidence="3">
    <location>
        <begin position="33"/>
        <end position="749"/>
    </location>
</feature>
<evidence type="ECO:0008006" key="6">
    <source>
        <dbReference type="Google" id="ProtNLM"/>
    </source>
</evidence>
<feature type="region of interest" description="Disordered" evidence="2">
    <location>
        <begin position="417"/>
        <end position="444"/>
    </location>
</feature>
<dbReference type="GO" id="GO:0009253">
    <property type="term" value="P:peptidoglycan catabolic process"/>
    <property type="evidence" value="ECO:0007669"/>
    <property type="project" value="InterPro"/>
</dbReference>
<organism evidence="4 5">
    <name type="scientific">Bifidobacterium avesanii</name>
    <dbReference type="NCBI Taxonomy" id="1798157"/>
    <lineage>
        <taxon>Bacteria</taxon>
        <taxon>Bacillati</taxon>
        <taxon>Actinomycetota</taxon>
        <taxon>Actinomycetes</taxon>
        <taxon>Bifidobacteriales</taxon>
        <taxon>Bifidobacteriaceae</taxon>
        <taxon>Bifidobacterium</taxon>
    </lineage>
</organism>
<comment type="caution">
    <text evidence="4">The sequence shown here is derived from an EMBL/GenBank/DDBJ whole genome shotgun (WGS) entry which is preliminary data.</text>
</comment>
<evidence type="ECO:0000256" key="1">
    <source>
        <dbReference type="ARBA" id="ARBA00010646"/>
    </source>
</evidence>
<proteinExistence type="inferred from homology"/>
<dbReference type="InterPro" id="IPR013207">
    <property type="entry name" value="LGFP"/>
</dbReference>
<dbReference type="RefSeq" id="WP_152350391.1">
    <property type="nucleotide sequence ID" value="NZ_WBSN01000008.1"/>
</dbReference>
<evidence type="ECO:0000256" key="3">
    <source>
        <dbReference type="SAM" id="SignalP"/>
    </source>
</evidence>
<dbReference type="AlphaFoldDB" id="A0A7K3TK74"/>
<dbReference type="GO" id="GO:0003796">
    <property type="term" value="F:lysozyme activity"/>
    <property type="evidence" value="ECO:0007669"/>
    <property type="project" value="InterPro"/>
</dbReference>
<dbReference type="GO" id="GO:0016998">
    <property type="term" value="P:cell wall macromolecule catabolic process"/>
    <property type="evidence" value="ECO:0007669"/>
    <property type="project" value="InterPro"/>
</dbReference>
<accession>A0A7K3TK74</accession>
<evidence type="ECO:0000256" key="2">
    <source>
        <dbReference type="SAM" id="MobiDB-lite"/>
    </source>
</evidence>
<reference evidence="4 5" key="1">
    <citation type="submission" date="2019-10" db="EMBL/GenBank/DDBJ databases">
        <title>Bifidobacterium from non-human primates.</title>
        <authorList>
            <person name="Modesto M."/>
        </authorList>
    </citation>
    <scope>NUCLEOTIDE SEQUENCE [LARGE SCALE GENOMIC DNA]</scope>
    <source>
        <strain evidence="4 5">TREC</strain>
    </source>
</reference>
<gene>
    <name evidence="4" type="ORF">GFD22_08590</name>
</gene>
<dbReference type="CDD" id="cd06414">
    <property type="entry name" value="GH25_LytC-like"/>
    <property type="match status" value="1"/>
</dbReference>
<dbReference type="PANTHER" id="PTHR34135">
    <property type="entry name" value="LYSOZYME"/>
    <property type="match status" value="1"/>
</dbReference>
<dbReference type="GO" id="GO:0016052">
    <property type="term" value="P:carbohydrate catabolic process"/>
    <property type="evidence" value="ECO:0007669"/>
    <property type="project" value="TreeGrafter"/>
</dbReference>
<dbReference type="SUPFAM" id="SSF51445">
    <property type="entry name" value="(Trans)glycosidases"/>
    <property type="match status" value="1"/>
</dbReference>
<dbReference type="Pfam" id="PF01183">
    <property type="entry name" value="Glyco_hydro_25"/>
    <property type="match status" value="1"/>
</dbReference>
<evidence type="ECO:0000313" key="5">
    <source>
        <dbReference type="Proteomes" id="UP000469763"/>
    </source>
</evidence>
<feature type="region of interest" description="Disordered" evidence="2">
    <location>
        <begin position="94"/>
        <end position="121"/>
    </location>
</feature>
<keyword evidence="5" id="KW-1185">Reference proteome</keyword>
<dbReference type="Gene3D" id="3.20.20.80">
    <property type="entry name" value="Glycosidases"/>
    <property type="match status" value="1"/>
</dbReference>
<dbReference type="OrthoDB" id="287365at2"/>
<dbReference type="Pfam" id="PF08310">
    <property type="entry name" value="LGFP"/>
    <property type="match status" value="5"/>
</dbReference>
<protein>
    <recommendedName>
        <fullName evidence="6">Glycosyl hydrolase family 25</fullName>
    </recommendedName>
</protein>
<evidence type="ECO:0000313" key="4">
    <source>
        <dbReference type="EMBL" id="NEG79020.1"/>
    </source>
</evidence>
<dbReference type="PANTHER" id="PTHR34135:SF2">
    <property type="entry name" value="LYSOZYME"/>
    <property type="match status" value="1"/>
</dbReference>
<feature type="signal peptide" evidence="3">
    <location>
        <begin position="1"/>
        <end position="32"/>
    </location>
</feature>
<dbReference type="InterPro" id="IPR017853">
    <property type="entry name" value="GH"/>
</dbReference>
<name>A0A7K3TK74_9BIFI</name>